<comment type="caution">
    <text evidence="2">The sequence shown here is derived from an EMBL/GenBank/DDBJ whole genome shotgun (WGS) entry which is preliminary data.</text>
</comment>
<proteinExistence type="predicted"/>
<keyword evidence="1" id="KW-0732">Signal</keyword>
<organism evidence="2 3">
    <name type="scientific">Neorhizobium turbinariae</name>
    <dbReference type="NCBI Taxonomy" id="2937795"/>
    <lineage>
        <taxon>Bacteria</taxon>
        <taxon>Pseudomonadati</taxon>
        <taxon>Pseudomonadota</taxon>
        <taxon>Alphaproteobacteria</taxon>
        <taxon>Hyphomicrobiales</taxon>
        <taxon>Rhizobiaceae</taxon>
        <taxon>Rhizobium/Agrobacterium group</taxon>
        <taxon>Neorhizobium</taxon>
    </lineage>
</organism>
<dbReference type="RefSeq" id="WP_248682161.1">
    <property type="nucleotide sequence ID" value="NZ_JALPRY010000007.1"/>
</dbReference>
<gene>
    <name evidence="2" type="ORF">M0654_05445</name>
</gene>
<feature type="chain" id="PRO_5045798369" description="DUF1579 domain-containing protein" evidence="1">
    <location>
        <begin position="22"/>
        <end position="167"/>
    </location>
</feature>
<protein>
    <recommendedName>
        <fullName evidence="4">DUF1579 domain-containing protein</fullName>
    </recommendedName>
</protein>
<evidence type="ECO:0000313" key="2">
    <source>
        <dbReference type="EMBL" id="MCK8779427.1"/>
    </source>
</evidence>
<evidence type="ECO:0000256" key="1">
    <source>
        <dbReference type="SAM" id="SignalP"/>
    </source>
</evidence>
<dbReference type="Proteomes" id="UP001202827">
    <property type="component" value="Unassembled WGS sequence"/>
</dbReference>
<reference evidence="2 3" key="1">
    <citation type="submission" date="2022-04" db="EMBL/GenBank/DDBJ databases">
        <title>Rhizobium coralii sp. nov., isolated from coral Turbinaria peltata.</title>
        <authorList>
            <person name="Sun H."/>
        </authorList>
    </citation>
    <scope>NUCLEOTIDE SEQUENCE [LARGE SCALE GENOMIC DNA]</scope>
    <source>
        <strain evidence="2 3">NTR19</strain>
    </source>
</reference>
<sequence>MKVLFAAVLASAAMLSGNAYAAEEDFLRSIEGNWTGGGKVLRKLGGENVSVTCNMKSDAQASSFSMDGSCRALVVVTRGFNAKVKTSGNSYSGTYVGVSGKPSTLSGSRKGNTINLNVTWANEMYGDRKATMTIQKVGNNGLRIRTIDRHPSSGKSIVTTHLDLRRS</sequence>
<dbReference type="EMBL" id="JALPRY010000007">
    <property type="protein sequence ID" value="MCK8779427.1"/>
    <property type="molecule type" value="Genomic_DNA"/>
</dbReference>
<evidence type="ECO:0000313" key="3">
    <source>
        <dbReference type="Proteomes" id="UP001202827"/>
    </source>
</evidence>
<name>A0ABT0ING2_9HYPH</name>
<keyword evidence="3" id="KW-1185">Reference proteome</keyword>
<feature type="signal peptide" evidence="1">
    <location>
        <begin position="1"/>
        <end position="21"/>
    </location>
</feature>
<evidence type="ECO:0008006" key="4">
    <source>
        <dbReference type="Google" id="ProtNLM"/>
    </source>
</evidence>
<accession>A0ABT0ING2</accession>